<evidence type="ECO:0008006" key="4">
    <source>
        <dbReference type="Google" id="ProtNLM"/>
    </source>
</evidence>
<accession>Q1N6S2</accession>
<dbReference type="SUPFAM" id="SSF53850">
    <property type="entry name" value="Periplasmic binding protein-like II"/>
    <property type="match status" value="1"/>
</dbReference>
<protein>
    <recommendedName>
        <fullName evidence="4">Phosphate ABC transporter substrate-binding protein</fullName>
    </recommendedName>
</protein>
<feature type="chain" id="PRO_5004194604" description="Phosphate ABC transporter substrate-binding protein" evidence="1">
    <location>
        <begin position="22"/>
        <end position="138"/>
    </location>
</feature>
<dbReference type="EMBL" id="AAQH01000001">
    <property type="protein sequence ID" value="EAT13520.1"/>
    <property type="molecule type" value="Genomic_DNA"/>
</dbReference>
<reference evidence="2 3" key="1">
    <citation type="submission" date="2006-03" db="EMBL/GenBank/DDBJ databases">
        <authorList>
            <person name="Pinhassi J."/>
            <person name="Pedros-Alio C."/>
            <person name="Ferriera S."/>
            <person name="Johnson J."/>
            <person name="Kravitz S."/>
            <person name="Halpern A."/>
            <person name="Remington K."/>
            <person name="Beeson K."/>
            <person name="Tran B."/>
            <person name="Rogers Y.-H."/>
            <person name="Friedman R."/>
            <person name="Venter J.C."/>
        </authorList>
    </citation>
    <scope>NUCLEOTIDE SEQUENCE [LARGE SCALE GENOMIC DNA]</scope>
    <source>
        <strain evidence="2 3">RED65</strain>
    </source>
</reference>
<dbReference type="RefSeq" id="WP_007016941.1">
    <property type="nucleotide sequence ID" value="NZ_CH724113.1"/>
</dbReference>
<dbReference type="Proteomes" id="UP000004263">
    <property type="component" value="Unassembled WGS sequence"/>
</dbReference>
<keyword evidence="1" id="KW-0732">Signal</keyword>
<gene>
    <name evidence="2" type="ORF">RED65_09019</name>
</gene>
<evidence type="ECO:0000256" key="1">
    <source>
        <dbReference type="SAM" id="SignalP"/>
    </source>
</evidence>
<sequence>MKYFIALVILTSSFFASTVSAEVEVIVHPSNGAALDKDVVQRIYLGKTRAFPGGGEAVPITLPEGSPANADFTQNFLAKSPKQLKSYWAKMVFTGKGTPPREVASAAEMVKLIASNPSLIGFVPAGSADGSVKVVLKN</sequence>
<name>Q1N6S2_9GAMM</name>
<proteinExistence type="predicted"/>
<keyword evidence="3" id="KW-1185">Reference proteome</keyword>
<dbReference type="STRING" id="207949.RED65_09019"/>
<dbReference type="Gene3D" id="3.40.190.10">
    <property type="entry name" value="Periplasmic binding protein-like II"/>
    <property type="match status" value="1"/>
</dbReference>
<evidence type="ECO:0000313" key="2">
    <source>
        <dbReference type="EMBL" id="EAT13520.1"/>
    </source>
</evidence>
<dbReference type="OrthoDB" id="5368544at2"/>
<evidence type="ECO:0000313" key="3">
    <source>
        <dbReference type="Proteomes" id="UP000004263"/>
    </source>
</evidence>
<feature type="signal peptide" evidence="1">
    <location>
        <begin position="1"/>
        <end position="21"/>
    </location>
</feature>
<dbReference type="HOGENOM" id="CLU_124904_1_1_6"/>
<comment type="caution">
    <text evidence="2">The sequence shown here is derived from an EMBL/GenBank/DDBJ whole genome shotgun (WGS) entry which is preliminary data.</text>
</comment>
<organism evidence="2 3">
    <name type="scientific">Bermanella marisrubri</name>
    <dbReference type="NCBI Taxonomy" id="207949"/>
    <lineage>
        <taxon>Bacteria</taxon>
        <taxon>Pseudomonadati</taxon>
        <taxon>Pseudomonadota</taxon>
        <taxon>Gammaproteobacteria</taxon>
        <taxon>Oceanospirillales</taxon>
        <taxon>Oceanospirillaceae</taxon>
        <taxon>Bermanella</taxon>
    </lineage>
</organism>
<dbReference type="AlphaFoldDB" id="Q1N6S2"/>